<evidence type="ECO:0000256" key="4">
    <source>
        <dbReference type="ARBA" id="ARBA00022807"/>
    </source>
</evidence>
<feature type="signal peptide" evidence="6">
    <location>
        <begin position="1"/>
        <end position="32"/>
    </location>
</feature>
<evidence type="ECO:0000256" key="2">
    <source>
        <dbReference type="ARBA" id="ARBA00022670"/>
    </source>
</evidence>
<accession>A0A6J4V9J7</accession>
<dbReference type="InterPro" id="IPR003646">
    <property type="entry name" value="SH3-like_bac-type"/>
</dbReference>
<reference evidence="8" key="1">
    <citation type="submission" date="2020-02" db="EMBL/GenBank/DDBJ databases">
        <authorList>
            <person name="Meier V. D."/>
        </authorList>
    </citation>
    <scope>NUCLEOTIDE SEQUENCE</scope>
    <source>
        <strain evidence="8">AVDCRST_MAG19</strain>
    </source>
</reference>
<dbReference type="InterPro" id="IPR051202">
    <property type="entry name" value="Peptidase_C40"/>
</dbReference>
<evidence type="ECO:0000256" key="5">
    <source>
        <dbReference type="SAM" id="MobiDB-lite"/>
    </source>
</evidence>
<dbReference type="Gene3D" id="2.30.30.40">
    <property type="entry name" value="SH3 Domains"/>
    <property type="match status" value="1"/>
</dbReference>
<name>A0A6J4V9J7_9BACT</name>
<dbReference type="SUPFAM" id="SSF54001">
    <property type="entry name" value="Cysteine proteinases"/>
    <property type="match status" value="1"/>
</dbReference>
<gene>
    <name evidence="8" type="ORF">AVDCRST_MAG19-2907</name>
</gene>
<dbReference type="Pfam" id="PF08239">
    <property type="entry name" value="SH3_3"/>
    <property type="match status" value="1"/>
</dbReference>
<feature type="domain" description="NlpC/P60" evidence="7">
    <location>
        <begin position="299"/>
        <end position="423"/>
    </location>
</feature>
<organism evidence="8">
    <name type="scientific">uncultured Thermomicrobiales bacterium</name>
    <dbReference type="NCBI Taxonomy" id="1645740"/>
    <lineage>
        <taxon>Bacteria</taxon>
        <taxon>Pseudomonadati</taxon>
        <taxon>Thermomicrobiota</taxon>
        <taxon>Thermomicrobia</taxon>
        <taxon>Thermomicrobiales</taxon>
        <taxon>environmental samples</taxon>
    </lineage>
</organism>
<evidence type="ECO:0000256" key="3">
    <source>
        <dbReference type="ARBA" id="ARBA00022801"/>
    </source>
</evidence>
<dbReference type="AlphaFoldDB" id="A0A6J4V9J7"/>
<evidence type="ECO:0000256" key="6">
    <source>
        <dbReference type="SAM" id="SignalP"/>
    </source>
</evidence>
<dbReference type="InterPro" id="IPR038765">
    <property type="entry name" value="Papain-like_cys_pep_sf"/>
</dbReference>
<comment type="similarity">
    <text evidence="1">Belongs to the peptidase C40 family.</text>
</comment>
<sequence>MSHPLSRALRPRAVALVGLLSVLALLPLSALADDGLAIGSTGTLAAGTALRTAPGFDAPAATEVAPGSQVTIADGPLVAADGSLWYQVDVWGQVGYLPTSAVSGAGGEMGAVETPTDVVETMAPDAALTGTEPADPAVEPFEATETLAEPVVPAVLYGAMYIVGTDGDGAACRAEASFDSASLATLPEGSTVEALGVAVGEWQPVACGGGTGYVHGAYMSWDPAAAPMAAEAEPVATEEPVIAAPTEEAAIEDEVAVEDEAVEESVVEEPVVDEALAVESVEERSGGRNGRDVGGQTGGGSGQAIADFAMGFVGYPYVYAGADPSGFDCSGFTMYVVQQTLGMSIPHDTAAQSGVGTPVGKGELQPGDLVFFQNTFAPGVSHAGVYIGGGQFVHAENEATGVKVSDINSSYYSEHWYGGMRLV</sequence>
<dbReference type="EMBL" id="CADCWL010000148">
    <property type="protein sequence ID" value="CAA9572207.1"/>
    <property type="molecule type" value="Genomic_DNA"/>
</dbReference>
<evidence type="ECO:0000256" key="1">
    <source>
        <dbReference type="ARBA" id="ARBA00007074"/>
    </source>
</evidence>
<dbReference type="Gene3D" id="3.90.1720.10">
    <property type="entry name" value="endopeptidase domain like (from Nostoc punctiforme)"/>
    <property type="match status" value="1"/>
</dbReference>
<keyword evidence="6" id="KW-0732">Signal</keyword>
<evidence type="ECO:0000259" key="7">
    <source>
        <dbReference type="PROSITE" id="PS51935"/>
    </source>
</evidence>
<dbReference type="PANTHER" id="PTHR47053">
    <property type="entry name" value="MUREIN DD-ENDOPEPTIDASE MEPH-RELATED"/>
    <property type="match status" value="1"/>
</dbReference>
<protein>
    <submittedName>
        <fullName evidence="8">NLP/P60</fullName>
    </submittedName>
</protein>
<keyword evidence="2" id="KW-0645">Protease</keyword>
<dbReference type="Pfam" id="PF00877">
    <property type="entry name" value="NLPC_P60"/>
    <property type="match status" value="1"/>
</dbReference>
<dbReference type="PROSITE" id="PS51935">
    <property type="entry name" value="NLPC_P60"/>
    <property type="match status" value="1"/>
</dbReference>
<dbReference type="GO" id="GO:0006508">
    <property type="term" value="P:proteolysis"/>
    <property type="evidence" value="ECO:0007669"/>
    <property type="project" value="UniProtKB-KW"/>
</dbReference>
<dbReference type="GO" id="GO:0008234">
    <property type="term" value="F:cysteine-type peptidase activity"/>
    <property type="evidence" value="ECO:0007669"/>
    <property type="project" value="UniProtKB-KW"/>
</dbReference>
<keyword evidence="4" id="KW-0788">Thiol protease</keyword>
<proteinExistence type="inferred from homology"/>
<feature type="chain" id="PRO_5026688426" evidence="6">
    <location>
        <begin position="33"/>
        <end position="423"/>
    </location>
</feature>
<keyword evidence="3" id="KW-0378">Hydrolase</keyword>
<dbReference type="PANTHER" id="PTHR47053:SF1">
    <property type="entry name" value="MUREIN DD-ENDOPEPTIDASE MEPH-RELATED"/>
    <property type="match status" value="1"/>
</dbReference>
<dbReference type="InterPro" id="IPR000064">
    <property type="entry name" value="NLP_P60_dom"/>
</dbReference>
<feature type="compositionally biased region" description="Basic and acidic residues" evidence="5">
    <location>
        <begin position="281"/>
        <end position="291"/>
    </location>
</feature>
<evidence type="ECO:0000313" key="8">
    <source>
        <dbReference type="EMBL" id="CAA9572207.1"/>
    </source>
</evidence>
<feature type="region of interest" description="Disordered" evidence="5">
    <location>
        <begin position="279"/>
        <end position="298"/>
    </location>
</feature>